<dbReference type="InterPro" id="IPR051051">
    <property type="entry name" value="E3_ubiq-ligase_TRIM/RNF"/>
</dbReference>
<keyword evidence="1" id="KW-0479">Metal-binding</keyword>
<dbReference type="PANTHER" id="PTHR25465">
    <property type="entry name" value="B-BOX DOMAIN CONTAINING"/>
    <property type="match status" value="1"/>
</dbReference>
<reference evidence="5" key="2">
    <citation type="submission" date="2025-08" db="UniProtKB">
        <authorList>
            <consortium name="Ensembl"/>
        </authorList>
    </citation>
    <scope>IDENTIFICATION</scope>
</reference>
<keyword evidence="3" id="KW-0862">Zinc</keyword>
<dbReference type="InterPro" id="IPR043136">
    <property type="entry name" value="B30.2/SPRY_sf"/>
</dbReference>
<dbReference type="GO" id="GO:0005737">
    <property type="term" value="C:cytoplasm"/>
    <property type="evidence" value="ECO:0007669"/>
    <property type="project" value="UniProtKB-ARBA"/>
</dbReference>
<organism evidence="5 6">
    <name type="scientific">Myripristis murdjan</name>
    <name type="common">pinecone soldierfish</name>
    <dbReference type="NCBI Taxonomy" id="586833"/>
    <lineage>
        <taxon>Eukaryota</taxon>
        <taxon>Metazoa</taxon>
        <taxon>Chordata</taxon>
        <taxon>Craniata</taxon>
        <taxon>Vertebrata</taxon>
        <taxon>Euteleostomi</taxon>
        <taxon>Actinopterygii</taxon>
        <taxon>Neopterygii</taxon>
        <taxon>Teleostei</taxon>
        <taxon>Neoteleostei</taxon>
        <taxon>Acanthomorphata</taxon>
        <taxon>Holocentriformes</taxon>
        <taxon>Holocentridae</taxon>
        <taxon>Myripristis</taxon>
    </lineage>
</organism>
<dbReference type="AlphaFoldDB" id="A0A668AJM5"/>
<dbReference type="CDD" id="cd16040">
    <property type="entry name" value="SPRY_PRY_SNTX"/>
    <property type="match status" value="1"/>
</dbReference>
<reference evidence="5" key="3">
    <citation type="submission" date="2025-09" db="UniProtKB">
        <authorList>
            <consortium name="Ensembl"/>
        </authorList>
    </citation>
    <scope>IDENTIFICATION</scope>
</reference>
<dbReference type="Pfam" id="PF00622">
    <property type="entry name" value="SPRY"/>
    <property type="match status" value="1"/>
</dbReference>
<dbReference type="InterPro" id="IPR001870">
    <property type="entry name" value="B30.2/SPRY"/>
</dbReference>
<dbReference type="InterPro" id="IPR013320">
    <property type="entry name" value="ConA-like_dom_sf"/>
</dbReference>
<name>A0A668AJM5_9TELE</name>
<dbReference type="InParanoid" id="A0A668AJM5"/>
<dbReference type="PROSITE" id="PS50188">
    <property type="entry name" value="B302_SPRY"/>
    <property type="match status" value="1"/>
</dbReference>
<feature type="domain" description="B30.2/SPRY" evidence="4">
    <location>
        <begin position="24"/>
        <end position="217"/>
    </location>
</feature>
<keyword evidence="6" id="KW-1185">Reference proteome</keyword>
<evidence type="ECO:0000256" key="2">
    <source>
        <dbReference type="ARBA" id="ARBA00022771"/>
    </source>
</evidence>
<dbReference type="Ensembl" id="ENSMMDT00005054562.1">
    <property type="protein sequence ID" value="ENSMMDP00005053522.1"/>
    <property type="gene ID" value="ENSMMDG00005024077.1"/>
</dbReference>
<evidence type="ECO:0000256" key="1">
    <source>
        <dbReference type="ARBA" id="ARBA00022723"/>
    </source>
</evidence>
<sequence length="221" mass="25096">MFYHESVKLGVELLINQYLINTKGLSDNQQLYCVLFSPSDSCEVSLDRHTAHRKLLLSEDNRKVTVVTGEQPYPDHPNRFDHWTQLLCCNGLTGRCYWEVEWKGQVSIAVTCGGIRRERVGDDSRLGDNDKSWRLDCTDHSYCVCHNKTPAAIHAPSSSRVGVYLDWPAGSLSFYRISSDTLIHLHTFTSTFTQPLYPAFGLDFGSSVSLCPMEHTLKHRI</sequence>
<dbReference type="SMART" id="SM00589">
    <property type="entry name" value="PRY"/>
    <property type="match status" value="1"/>
</dbReference>
<dbReference type="SUPFAM" id="SSF49899">
    <property type="entry name" value="Concanavalin A-like lectins/glucanases"/>
    <property type="match status" value="1"/>
</dbReference>
<dbReference type="PRINTS" id="PR01407">
    <property type="entry name" value="BUTYPHLNCDUF"/>
</dbReference>
<protein>
    <recommendedName>
        <fullName evidence="4">B30.2/SPRY domain-containing protein</fullName>
    </recommendedName>
</protein>
<dbReference type="PANTHER" id="PTHR25465:SF14">
    <property type="entry name" value="E3 UBIQUITIN-PROTEIN LIGASE TRIM65"/>
    <property type="match status" value="1"/>
</dbReference>
<dbReference type="InterPro" id="IPR003877">
    <property type="entry name" value="SPRY_dom"/>
</dbReference>
<dbReference type="Proteomes" id="UP000472263">
    <property type="component" value="Chromosome 10"/>
</dbReference>
<evidence type="ECO:0000256" key="3">
    <source>
        <dbReference type="ARBA" id="ARBA00022833"/>
    </source>
</evidence>
<dbReference type="Pfam" id="PF13765">
    <property type="entry name" value="PRY"/>
    <property type="match status" value="1"/>
</dbReference>
<keyword evidence="2" id="KW-0863">Zinc-finger</keyword>
<evidence type="ECO:0000313" key="6">
    <source>
        <dbReference type="Proteomes" id="UP000472263"/>
    </source>
</evidence>
<dbReference type="InterPro" id="IPR003879">
    <property type="entry name" value="Butyrophylin_SPRY"/>
</dbReference>
<dbReference type="InterPro" id="IPR006574">
    <property type="entry name" value="PRY"/>
</dbReference>
<proteinExistence type="predicted"/>
<reference evidence="5" key="1">
    <citation type="submission" date="2019-06" db="EMBL/GenBank/DDBJ databases">
        <authorList>
            <consortium name="Wellcome Sanger Institute Data Sharing"/>
        </authorList>
    </citation>
    <scope>NUCLEOTIDE SEQUENCE [LARGE SCALE GENOMIC DNA]</scope>
</reference>
<dbReference type="Gene3D" id="2.60.120.920">
    <property type="match status" value="1"/>
</dbReference>
<evidence type="ECO:0000259" key="4">
    <source>
        <dbReference type="PROSITE" id="PS50188"/>
    </source>
</evidence>
<dbReference type="GO" id="GO:0008270">
    <property type="term" value="F:zinc ion binding"/>
    <property type="evidence" value="ECO:0007669"/>
    <property type="project" value="UniProtKB-KW"/>
</dbReference>
<dbReference type="SMART" id="SM00449">
    <property type="entry name" value="SPRY"/>
    <property type="match status" value="1"/>
</dbReference>
<accession>A0A668AJM5</accession>
<dbReference type="GeneTree" id="ENSGT00940000154395"/>
<evidence type="ECO:0000313" key="5">
    <source>
        <dbReference type="Ensembl" id="ENSMMDP00005053522.1"/>
    </source>
</evidence>